<evidence type="ECO:0000256" key="1">
    <source>
        <dbReference type="SAM" id="MobiDB-lite"/>
    </source>
</evidence>
<organism evidence="5 6">
    <name type="scientific">Acrocarpospora corrugata</name>
    <dbReference type="NCBI Taxonomy" id="35763"/>
    <lineage>
        <taxon>Bacteria</taxon>
        <taxon>Bacillati</taxon>
        <taxon>Actinomycetota</taxon>
        <taxon>Actinomycetes</taxon>
        <taxon>Streptosporangiales</taxon>
        <taxon>Streptosporangiaceae</taxon>
        <taxon>Acrocarpospora</taxon>
    </lineage>
</organism>
<gene>
    <name evidence="5" type="ORF">Acor_00040</name>
</gene>
<dbReference type="EMBL" id="BLAD01000007">
    <property type="protein sequence ID" value="GER97942.1"/>
    <property type="molecule type" value="Genomic_DNA"/>
</dbReference>
<evidence type="ECO:0000259" key="2">
    <source>
        <dbReference type="Pfam" id="PF03050"/>
    </source>
</evidence>
<dbReference type="Pfam" id="PF03050">
    <property type="entry name" value="DDE_Tnp_IS66"/>
    <property type="match status" value="1"/>
</dbReference>
<sequence length="486" mass="52813">MAALVVQLGVALEETREELAKARARISDLEARLRLTSENSSKPPSSDGLAKPAPKSLRRSGRRRPGREMGHPGETLQTVETPDRVKRHEPHACRGCGAGLAGAPEVGVERRQVVDVPPVQVTVTEHRLIARRCGCGLVTKGRPPDGVTTAVQYGTRITAIVLYLYIGQFLSKDRTAQALSELFGVPVSGATVLAMAARAAARLDGFLARACAEVAVSPVAHFDETGFRVAGRLHWVHSASTGKWSLITVHRKRGTEAMGAAGVLPVFGGVAVHDAWAPYDTYTQVTHALCNAHVLRELQQVIDTTPDGRWCWAAQAADALLEMKARVEAAPAAGGLDRLDQDALAEQVQLWRSAVVIGANDTKARSSKLMRKQYALAVRMRDRQADYLRFTVDPLVPFDNNAAEREIRMIKLRQKVSGCLRTLAGAEQFCAIRSYLATARKHGVDFFHALVELAEGRPWLPGTARPLTIVDRLRGNAHAITWPTAA</sequence>
<proteinExistence type="predicted"/>
<dbReference type="InterPro" id="IPR045618">
    <property type="entry name" value="DUF6444"/>
</dbReference>
<protein>
    <submittedName>
        <fullName evidence="5">Uncharacterized protein</fullName>
    </submittedName>
</protein>
<reference evidence="5 6" key="1">
    <citation type="submission" date="2019-10" db="EMBL/GenBank/DDBJ databases">
        <title>Whole genome shotgun sequence of Acrocarpospora corrugata NBRC 13972.</title>
        <authorList>
            <person name="Ichikawa N."/>
            <person name="Kimura A."/>
            <person name="Kitahashi Y."/>
            <person name="Komaki H."/>
            <person name="Oguchi A."/>
        </authorList>
    </citation>
    <scope>NUCLEOTIDE SEQUENCE [LARGE SCALE GENOMIC DNA]</scope>
    <source>
        <strain evidence="5 6">NBRC 13972</strain>
    </source>
</reference>
<feature type="region of interest" description="Disordered" evidence="1">
    <location>
        <begin position="29"/>
        <end position="85"/>
    </location>
</feature>
<feature type="domain" description="Transposase IS66 zinc-finger binding" evidence="3">
    <location>
        <begin position="92"/>
        <end position="135"/>
    </location>
</feature>
<dbReference type="Proteomes" id="UP000334990">
    <property type="component" value="Unassembled WGS sequence"/>
</dbReference>
<dbReference type="Pfam" id="PF13005">
    <property type="entry name" value="zf-IS66"/>
    <property type="match status" value="1"/>
</dbReference>
<dbReference type="Pfam" id="PF20042">
    <property type="entry name" value="DUF6444"/>
    <property type="match status" value="1"/>
</dbReference>
<evidence type="ECO:0000313" key="6">
    <source>
        <dbReference type="Proteomes" id="UP000334990"/>
    </source>
</evidence>
<dbReference type="PANTHER" id="PTHR33678:SF1">
    <property type="entry name" value="BLL1576 PROTEIN"/>
    <property type="match status" value="1"/>
</dbReference>
<evidence type="ECO:0000259" key="3">
    <source>
        <dbReference type="Pfam" id="PF13005"/>
    </source>
</evidence>
<name>A0A5M3VSC2_9ACTN</name>
<accession>A0A5M3VSC2</accession>
<feature type="domain" description="DUF6444" evidence="4">
    <location>
        <begin position="17"/>
        <end position="75"/>
    </location>
</feature>
<dbReference type="InterPro" id="IPR024474">
    <property type="entry name" value="Znf_dom_IS66"/>
</dbReference>
<dbReference type="NCBIfam" id="NF033517">
    <property type="entry name" value="transpos_IS66"/>
    <property type="match status" value="1"/>
</dbReference>
<evidence type="ECO:0000259" key="4">
    <source>
        <dbReference type="Pfam" id="PF20042"/>
    </source>
</evidence>
<dbReference type="AlphaFoldDB" id="A0A5M3VSC2"/>
<dbReference type="PANTHER" id="PTHR33678">
    <property type="entry name" value="BLL1576 PROTEIN"/>
    <property type="match status" value="1"/>
</dbReference>
<feature type="compositionally biased region" description="Basic residues" evidence="1">
    <location>
        <begin position="56"/>
        <end position="65"/>
    </location>
</feature>
<evidence type="ECO:0000313" key="5">
    <source>
        <dbReference type="EMBL" id="GER97942.1"/>
    </source>
</evidence>
<dbReference type="InterPro" id="IPR052344">
    <property type="entry name" value="Transposase-related"/>
</dbReference>
<feature type="domain" description="Transposase IS66 central" evidence="2">
    <location>
        <begin position="151"/>
        <end position="427"/>
    </location>
</feature>
<dbReference type="InterPro" id="IPR004291">
    <property type="entry name" value="Transposase_IS66_central"/>
</dbReference>
<comment type="caution">
    <text evidence="5">The sequence shown here is derived from an EMBL/GenBank/DDBJ whole genome shotgun (WGS) entry which is preliminary data.</text>
</comment>
<keyword evidence="6" id="KW-1185">Reference proteome</keyword>